<dbReference type="SUPFAM" id="SSF81665">
    <property type="entry name" value="Calcium ATPase, transmembrane domain M"/>
    <property type="match status" value="1"/>
</dbReference>
<feature type="transmembrane region" description="Helical" evidence="1">
    <location>
        <begin position="772"/>
        <end position="792"/>
    </location>
</feature>
<dbReference type="PANTHER" id="PTHR38454">
    <property type="entry name" value="INTEGRAL MEMBRANE PROTEIN-RELATED"/>
    <property type="match status" value="1"/>
</dbReference>
<dbReference type="PANTHER" id="PTHR38454:SF1">
    <property type="entry name" value="INTEGRAL MEMBRANE PROTEIN"/>
    <property type="match status" value="1"/>
</dbReference>
<feature type="transmembrane region" description="Helical" evidence="1">
    <location>
        <begin position="238"/>
        <end position="258"/>
    </location>
</feature>
<feature type="transmembrane region" description="Helical" evidence="1">
    <location>
        <begin position="110"/>
        <end position="130"/>
    </location>
</feature>
<name>A0ABP2I216_9FIRM</name>
<feature type="transmembrane region" description="Helical" evidence="1">
    <location>
        <begin position="270"/>
        <end position="289"/>
    </location>
</feature>
<dbReference type="InterPro" id="IPR018580">
    <property type="entry name" value="Uncharacterised_YfhO"/>
</dbReference>
<keyword evidence="1" id="KW-1133">Transmembrane helix</keyword>
<organism evidence="2 3">
    <name type="scientific">Turicibacter sanguinis PC909</name>
    <dbReference type="NCBI Taxonomy" id="702450"/>
    <lineage>
        <taxon>Bacteria</taxon>
        <taxon>Bacillati</taxon>
        <taxon>Bacillota</taxon>
        <taxon>Erysipelotrichia</taxon>
        <taxon>Erysipelotrichales</taxon>
        <taxon>Turicibacteraceae</taxon>
        <taxon>Turicibacter</taxon>
    </lineage>
</organism>
<protein>
    <submittedName>
        <fullName evidence="2">Membrane protein</fullName>
    </submittedName>
</protein>
<feature type="transmembrane region" description="Helical" evidence="1">
    <location>
        <begin position="437"/>
        <end position="458"/>
    </location>
</feature>
<keyword evidence="1" id="KW-0472">Membrane</keyword>
<keyword evidence="3" id="KW-1185">Reference proteome</keyword>
<evidence type="ECO:0000313" key="3">
    <source>
        <dbReference type="Proteomes" id="UP000002938"/>
    </source>
</evidence>
<sequence length="801" mass="92289">MYSIELGWDDMLTKSEVLRKTFTYICIIFVIIFFGFIFSGNFIYAISGQFVENYLTIYTNSHDLLLQGQMPMWSWNFFLGGNFLGAQNVYSIYNPFFLITMLFSTSNLSFLYFPLLFLKTCLAAGALYLYMKETKWFSLHTTTIASLLFIFNGWYLTNLNEFITIDLLVFVPLVLYGAEKMLASGKKRYFVATFTLLLISHFTFLLLFLPFLFIYILIRIYVMHHSQKDNLYKDIKNFILSIFIIIGVNMVFILPLVMASNTVQIELQNGVTLSSVLALAVQGLFPPLHENYKGVANFINHSHYLSLYQSVLVVLLAPQFVKLISKGARRLTILSYIGLLLIVFLTQSMQLINVTSLATLNMNVLSILLILFNSLLVAYVLNDTHKLDLKLLKKTKYGYKFLLLLVLVFIFVYEYSFNNQGFTNFTTEAVFSQLIAITPYLMIFLLMNLLISLYCFILDEIVKEEHQLRGKVIFVILMLECLFTAYMYFETNSQKSNAVVEYVQDNDYIVNETYAVADYIQTIDPEFYRIINSYETQYNEPIYRGYNGFSIGNKALLGDDEFSWMLNENVTNGLSISATDYMITTALSAKYYFTPDYEASLPGYEYYDRIEGITIYKNNYFVPVASSMNTYVLDTDFEKLSREQKQYVFLNCMILNKEQVEHLALTYRLEAYDLSTLPSYLGEIQYYQAAQTRQNKGVKNVTYTQNGISHDYVALSPTLLSYSIPYDEGWKAYGDGELLEVHNVNGGFIGIEIPSAGQYEITLEYKSPGFDIGFSISSITALIILGCFYKYYEDKKKIASK</sequence>
<feature type="transmembrane region" description="Helical" evidence="1">
    <location>
        <begin position="401"/>
        <end position="417"/>
    </location>
</feature>
<proteinExistence type="predicted"/>
<dbReference type="Proteomes" id="UP000002938">
    <property type="component" value="Unassembled WGS sequence"/>
</dbReference>
<accession>A0ABP2I216</accession>
<dbReference type="EMBL" id="ADMN01000057">
    <property type="protein sequence ID" value="EFF64014.1"/>
    <property type="molecule type" value="Genomic_DNA"/>
</dbReference>
<feature type="transmembrane region" description="Helical" evidence="1">
    <location>
        <begin position="162"/>
        <end position="178"/>
    </location>
</feature>
<reference evidence="2 3" key="1">
    <citation type="journal article" date="2011" name="J. Bacteriol.">
        <title>Draft Genome Sequence of Turicibacter sanguinis PC909, Isolated from Human Feces.</title>
        <authorList>
            <person name="Cuiv P.O."/>
            <person name="Klaassens E.S."/>
            <person name="Durkin A.S."/>
            <person name="Harkins D.M."/>
            <person name="Foster L."/>
            <person name="McCorrison J."/>
            <person name="Torralba M."/>
            <person name="Nelson K.E."/>
            <person name="Morrison M."/>
        </authorList>
    </citation>
    <scope>NUCLEOTIDE SEQUENCE [LARGE SCALE GENOMIC DNA]</scope>
    <source>
        <strain evidence="2 3">PC909</strain>
    </source>
</reference>
<feature type="transmembrane region" description="Helical" evidence="1">
    <location>
        <begin position="21"/>
        <end position="46"/>
    </location>
</feature>
<feature type="transmembrane region" description="Helical" evidence="1">
    <location>
        <begin position="137"/>
        <end position="156"/>
    </location>
</feature>
<comment type="caution">
    <text evidence="2">The sequence shown here is derived from an EMBL/GenBank/DDBJ whole genome shotgun (WGS) entry which is preliminary data.</text>
</comment>
<feature type="transmembrane region" description="Helical" evidence="1">
    <location>
        <begin position="470"/>
        <end position="489"/>
    </location>
</feature>
<evidence type="ECO:0000313" key="2">
    <source>
        <dbReference type="EMBL" id="EFF64014.1"/>
    </source>
</evidence>
<dbReference type="InterPro" id="IPR023298">
    <property type="entry name" value="ATPase_P-typ_TM_dom_sf"/>
</dbReference>
<feature type="transmembrane region" description="Helical" evidence="1">
    <location>
        <begin position="364"/>
        <end position="381"/>
    </location>
</feature>
<feature type="transmembrane region" description="Helical" evidence="1">
    <location>
        <begin position="333"/>
        <end position="352"/>
    </location>
</feature>
<dbReference type="Pfam" id="PF09586">
    <property type="entry name" value="YfhO"/>
    <property type="match status" value="2"/>
</dbReference>
<gene>
    <name evidence="2" type="ORF">CUW_0320</name>
</gene>
<feature type="transmembrane region" description="Helical" evidence="1">
    <location>
        <begin position="190"/>
        <end position="218"/>
    </location>
</feature>
<evidence type="ECO:0000256" key="1">
    <source>
        <dbReference type="SAM" id="Phobius"/>
    </source>
</evidence>
<keyword evidence="1" id="KW-0812">Transmembrane</keyword>
<feature type="transmembrane region" description="Helical" evidence="1">
    <location>
        <begin position="301"/>
        <end position="321"/>
    </location>
</feature>